<dbReference type="EMBL" id="UAVS01000009">
    <property type="protein sequence ID" value="SQA95064.1"/>
    <property type="molecule type" value="Genomic_DNA"/>
</dbReference>
<evidence type="ECO:0000256" key="1">
    <source>
        <dbReference type="SAM" id="Phobius"/>
    </source>
</evidence>
<evidence type="ECO:0000313" key="2">
    <source>
        <dbReference type="EMBL" id="SQA95064.1"/>
    </source>
</evidence>
<dbReference type="Proteomes" id="UP000250169">
    <property type="component" value="Unassembled WGS sequence"/>
</dbReference>
<name>A0A2X2ST29_CAPOC</name>
<feature type="transmembrane region" description="Helical" evidence="1">
    <location>
        <begin position="46"/>
        <end position="66"/>
    </location>
</feature>
<gene>
    <name evidence="2" type="ORF">NCTC11545_02277</name>
</gene>
<feature type="transmembrane region" description="Helical" evidence="1">
    <location>
        <begin position="108"/>
        <end position="130"/>
    </location>
</feature>
<organism evidence="2 3">
    <name type="scientific">Capnocytophaga ochracea</name>
    <dbReference type="NCBI Taxonomy" id="1018"/>
    <lineage>
        <taxon>Bacteria</taxon>
        <taxon>Pseudomonadati</taxon>
        <taxon>Bacteroidota</taxon>
        <taxon>Flavobacteriia</taxon>
        <taxon>Flavobacteriales</taxon>
        <taxon>Flavobacteriaceae</taxon>
        <taxon>Capnocytophaga</taxon>
    </lineage>
</organism>
<reference evidence="2 3" key="1">
    <citation type="submission" date="2018-06" db="EMBL/GenBank/DDBJ databases">
        <authorList>
            <consortium name="Pathogen Informatics"/>
            <person name="Doyle S."/>
        </authorList>
    </citation>
    <scope>NUCLEOTIDE SEQUENCE [LARGE SCALE GENOMIC DNA]</scope>
    <source>
        <strain evidence="2 3">NCTC11545</strain>
    </source>
</reference>
<accession>A0A2X2ST29</accession>
<evidence type="ECO:0000313" key="3">
    <source>
        <dbReference type="Proteomes" id="UP000250169"/>
    </source>
</evidence>
<keyword evidence="1" id="KW-1133">Transmembrane helix</keyword>
<protein>
    <submittedName>
        <fullName evidence="2">Uncharacterized protein</fullName>
    </submittedName>
</protein>
<keyword evidence="1" id="KW-0812">Transmembrane</keyword>
<proteinExistence type="predicted"/>
<dbReference type="RefSeq" id="WP_111973256.1">
    <property type="nucleotide sequence ID" value="NZ_UAVS01000009.1"/>
</dbReference>
<sequence>MKNVTILGLVQALLSLISGILISKMSFIGKIGISTMYREYTIFKTWWKTALLLLVIQLILITVLQLFKAKVSVSFSRLLAFLLIVLGGIGAYFTYIDFTTTSHKMMKLSFHLGFYLFWVGWFITCFYYLLFKKKKKEDNIQQDILFANTEAGKDIS</sequence>
<dbReference type="AlphaFoldDB" id="A0A2X2ST29"/>
<feature type="transmembrane region" description="Helical" evidence="1">
    <location>
        <begin position="78"/>
        <end position="96"/>
    </location>
</feature>
<keyword evidence="1" id="KW-0472">Membrane</keyword>